<gene>
    <name evidence="1" type="ORF">SeLEV6574_g04372</name>
    <name evidence="2" type="ORF">SeMB42_g00613</name>
    <name evidence="3" type="ORF">SeMB42_g00615</name>
</gene>
<dbReference type="EMBL" id="QEAN01000012">
    <property type="protein sequence ID" value="TPX53789.1"/>
    <property type="molecule type" value="Genomic_DNA"/>
</dbReference>
<proteinExistence type="predicted"/>
<dbReference type="EMBL" id="QEAN01000012">
    <property type="protein sequence ID" value="TPX53806.1"/>
    <property type="molecule type" value="Genomic_DNA"/>
</dbReference>
<evidence type="ECO:0000313" key="2">
    <source>
        <dbReference type="EMBL" id="TPX53789.1"/>
    </source>
</evidence>
<evidence type="ECO:0000313" key="4">
    <source>
        <dbReference type="Proteomes" id="UP000317494"/>
    </source>
</evidence>
<protein>
    <submittedName>
        <fullName evidence="3">Uncharacterized protein</fullName>
    </submittedName>
</protein>
<sequence length="131" mass="14857">MVHIYASYWRTASNDVSKILWLVRLVLCHHHPDATTLHQKHIERLRSTQALIKSCLGEEFNGAINDLKSNNPGEMLEQIDIHCNFSTLHTVAALRNERASIRFADYVSVGAYRVAETNIIDMVENAGIQVE</sequence>
<dbReference type="Proteomes" id="UP000317494">
    <property type="component" value="Unassembled WGS sequence"/>
</dbReference>
<evidence type="ECO:0000313" key="5">
    <source>
        <dbReference type="Proteomes" id="UP000320475"/>
    </source>
</evidence>
<comment type="caution">
    <text evidence="3">The sequence shown here is derived from an EMBL/GenBank/DDBJ whole genome shotgun (WGS) entry which is preliminary data.</text>
</comment>
<dbReference type="Proteomes" id="UP000320475">
    <property type="component" value="Unassembled WGS sequence"/>
</dbReference>
<evidence type="ECO:0000313" key="3">
    <source>
        <dbReference type="EMBL" id="TPX53806.1"/>
    </source>
</evidence>
<evidence type="ECO:0000313" key="1">
    <source>
        <dbReference type="EMBL" id="TPX44656.1"/>
    </source>
</evidence>
<name>A0A507DQM3_9FUNG</name>
<dbReference type="AlphaFoldDB" id="A0A507DQM3"/>
<dbReference type="VEuPathDB" id="FungiDB:SeMB42_g00613"/>
<keyword evidence="4" id="KW-1185">Reference proteome</keyword>
<dbReference type="EMBL" id="QEAM01000173">
    <property type="protein sequence ID" value="TPX44656.1"/>
    <property type="molecule type" value="Genomic_DNA"/>
</dbReference>
<organism evidence="3 4">
    <name type="scientific">Synchytrium endobioticum</name>
    <dbReference type="NCBI Taxonomy" id="286115"/>
    <lineage>
        <taxon>Eukaryota</taxon>
        <taxon>Fungi</taxon>
        <taxon>Fungi incertae sedis</taxon>
        <taxon>Chytridiomycota</taxon>
        <taxon>Chytridiomycota incertae sedis</taxon>
        <taxon>Chytridiomycetes</taxon>
        <taxon>Synchytriales</taxon>
        <taxon>Synchytriaceae</taxon>
        <taxon>Synchytrium</taxon>
    </lineage>
</organism>
<accession>A0A507DQM3</accession>
<dbReference type="VEuPathDB" id="FungiDB:SeMB42_g00615"/>
<reference evidence="4 5" key="1">
    <citation type="journal article" date="2019" name="Sci. Rep.">
        <title>Comparative genomics of chytrid fungi reveal insights into the obligate biotrophic and pathogenic lifestyle of Synchytrium endobioticum.</title>
        <authorList>
            <person name="van de Vossenberg B.T.L.H."/>
            <person name="Warris S."/>
            <person name="Nguyen H.D.T."/>
            <person name="van Gent-Pelzer M.P.E."/>
            <person name="Joly D.L."/>
            <person name="van de Geest H.C."/>
            <person name="Bonants P.J.M."/>
            <person name="Smith D.S."/>
            <person name="Levesque C.A."/>
            <person name="van der Lee T.A.J."/>
        </authorList>
    </citation>
    <scope>NUCLEOTIDE SEQUENCE [LARGE SCALE GENOMIC DNA]</scope>
    <source>
        <strain evidence="1 5">LEV6574</strain>
        <strain evidence="3 4">MB42</strain>
    </source>
</reference>